<dbReference type="EMBL" id="QKWP01001727">
    <property type="protein sequence ID" value="RIB06988.1"/>
    <property type="molecule type" value="Genomic_DNA"/>
</dbReference>
<dbReference type="InterPro" id="IPR027417">
    <property type="entry name" value="P-loop_NTPase"/>
</dbReference>
<dbReference type="SMART" id="SM00173">
    <property type="entry name" value="RAS"/>
    <property type="match status" value="1"/>
</dbReference>
<dbReference type="SMART" id="SM00174">
    <property type="entry name" value="RHO"/>
    <property type="match status" value="1"/>
</dbReference>
<evidence type="ECO:0000256" key="1">
    <source>
        <dbReference type="ARBA" id="ARBA00006270"/>
    </source>
</evidence>
<dbReference type="GO" id="GO:0005525">
    <property type="term" value="F:GTP binding"/>
    <property type="evidence" value="ECO:0007669"/>
    <property type="project" value="UniProtKB-KW"/>
</dbReference>
<sequence>VSKSATYGDTIKLLLIGDIGVGKSALLHCFKSDFFRDYTGIDFTIENIELDKKRLKLQIWNTGAERFRMKITAYYGITMGILLVYDITDERSFNNIRYWFSAVKICASEGVNITLIGNKCDRVEKREISKEQGQALANEFKVKFLETSAKANISVKEAFFTLA</sequence>
<dbReference type="Proteomes" id="UP000266673">
    <property type="component" value="Unassembled WGS sequence"/>
</dbReference>
<dbReference type="Pfam" id="PF00071">
    <property type="entry name" value="Ras"/>
    <property type="match status" value="1"/>
</dbReference>
<dbReference type="OrthoDB" id="9989112at2759"/>
<dbReference type="STRING" id="44941.A0A397UCV7"/>
<reference evidence="6 7" key="1">
    <citation type="submission" date="2018-06" db="EMBL/GenBank/DDBJ databases">
        <title>Comparative genomics reveals the genomic features of Rhizophagus irregularis, R. cerebriforme, R. diaphanum and Gigaspora rosea, and their symbiotic lifestyle signature.</title>
        <authorList>
            <person name="Morin E."/>
            <person name="San Clemente H."/>
            <person name="Chen E.C.H."/>
            <person name="De La Providencia I."/>
            <person name="Hainaut M."/>
            <person name="Kuo A."/>
            <person name="Kohler A."/>
            <person name="Murat C."/>
            <person name="Tang N."/>
            <person name="Roy S."/>
            <person name="Loubradou J."/>
            <person name="Henrissat B."/>
            <person name="Grigoriev I.V."/>
            <person name="Corradi N."/>
            <person name="Roux C."/>
            <person name="Martin F.M."/>
        </authorList>
    </citation>
    <scope>NUCLEOTIDE SEQUENCE [LARGE SCALE GENOMIC DNA]</scope>
    <source>
        <strain evidence="6 7">DAOM 194757</strain>
    </source>
</reference>
<dbReference type="InterPro" id="IPR005225">
    <property type="entry name" value="Small_GTP-bd"/>
</dbReference>
<evidence type="ECO:0000256" key="3">
    <source>
        <dbReference type="ARBA" id="ARBA00023134"/>
    </source>
</evidence>
<evidence type="ECO:0000313" key="6">
    <source>
        <dbReference type="EMBL" id="RIB06988.1"/>
    </source>
</evidence>
<dbReference type="InterPro" id="IPR001806">
    <property type="entry name" value="Small_GTPase"/>
</dbReference>
<dbReference type="GO" id="GO:0012505">
    <property type="term" value="C:endomembrane system"/>
    <property type="evidence" value="ECO:0007669"/>
    <property type="project" value="UniProtKB-SubCell"/>
</dbReference>
<feature type="non-terminal residue" evidence="6">
    <location>
        <position position="1"/>
    </location>
</feature>
<dbReference type="PRINTS" id="PR00449">
    <property type="entry name" value="RASTRNSFRMNG"/>
</dbReference>
<evidence type="ECO:0000313" key="7">
    <source>
        <dbReference type="Proteomes" id="UP000266673"/>
    </source>
</evidence>
<keyword evidence="7" id="KW-1185">Reference proteome</keyword>
<keyword evidence="2" id="KW-0547">Nucleotide-binding</keyword>
<dbReference type="GO" id="GO:0003924">
    <property type="term" value="F:GTPase activity"/>
    <property type="evidence" value="ECO:0007669"/>
    <property type="project" value="InterPro"/>
</dbReference>
<dbReference type="AlphaFoldDB" id="A0A397UCV7"/>
<dbReference type="InterPro" id="IPR050305">
    <property type="entry name" value="Small_GTPase_Rab"/>
</dbReference>
<keyword evidence="4" id="KW-0449">Lipoprotein</keyword>
<protein>
    <submittedName>
        <fullName evidence="6">Small GTPase superfamily</fullName>
    </submittedName>
</protein>
<proteinExistence type="inferred from homology"/>
<dbReference type="PROSITE" id="PS51421">
    <property type="entry name" value="RAS"/>
    <property type="match status" value="1"/>
</dbReference>
<dbReference type="PROSITE" id="PS51419">
    <property type="entry name" value="RAB"/>
    <property type="match status" value="1"/>
</dbReference>
<dbReference type="Gene3D" id="3.40.50.300">
    <property type="entry name" value="P-loop containing nucleotide triphosphate hydrolases"/>
    <property type="match status" value="1"/>
</dbReference>
<evidence type="ECO:0000256" key="2">
    <source>
        <dbReference type="ARBA" id="ARBA00022741"/>
    </source>
</evidence>
<comment type="caution">
    <text evidence="6">The sequence shown here is derived from an EMBL/GenBank/DDBJ whole genome shotgun (WGS) entry which is preliminary data.</text>
</comment>
<dbReference type="SUPFAM" id="SSF52540">
    <property type="entry name" value="P-loop containing nucleoside triphosphate hydrolases"/>
    <property type="match status" value="1"/>
</dbReference>
<feature type="non-terminal residue" evidence="6">
    <location>
        <position position="163"/>
    </location>
</feature>
<evidence type="ECO:0000256" key="5">
    <source>
        <dbReference type="ARBA" id="ARBA00046278"/>
    </source>
</evidence>
<evidence type="ECO:0000256" key="4">
    <source>
        <dbReference type="ARBA" id="ARBA00023288"/>
    </source>
</evidence>
<name>A0A397UCV7_9GLOM</name>
<dbReference type="FunFam" id="3.40.50.300:FF:001447">
    <property type="entry name" value="Ras-related protein Rab-1B"/>
    <property type="match status" value="1"/>
</dbReference>
<dbReference type="NCBIfam" id="TIGR00231">
    <property type="entry name" value="small_GTP"/>
    <property type="match status" value="1"/>
</dbReference>
<dbReference type="PANTHER" id="PTHR47980">
    <property type="entry name" value="LD44762P"/>
    <property type="match status" value="1"/>
</dbReference>
<comment type="subcellular location">
    <subcellularLocation>
        <location evidence="5">Endomembrane system</location>
        <topology evidence="5">Lipid-anchor</topology>
        <orientation evidence="5">Cytoplasmic side</orientation>
    </subcellularLocation>
</comment>
<keyword evidence="3" id="KW-0342">GTP-binding</keyword>
<comment type="similarity">
    <text evidence="1">Belongs to the small GTPase superfamily. Rab family.</text>
</comment>
<gene>
    <name evidence="6" type="ORF">C2G38_1898976</name>
</gene>
<dbReference type="SMART" id="SM00175">
    <property type="entry name" value="RAB"/>
    <property type="match status" value="1"/>
</dbReference>
<accession>A0A397UCV7</accession>
<organism evidence="6 7">
    <name type="scientific">Gigaspora rosea</name>
    <dbReference type="NCBI Taxonomy" id="44941"/>
    <lineage>
        <taxon>Eukaryota</taxon>
        <taxon>Fungi</taxon>
        <taxon>Fungi incertae sedis</taxon>
        <taxon>Mucoromycota</taxon>
        <taxon>Glomeromycotina</taxon>
        <taxon>Glomeromycetes</taxon>
        <taxon>Diversisporales</taxon>
        <taxon>Gigasporaceae</taxon>
        <taxon>Gigaspora</taxon>
    </lineage>
</organism>